<evidence type="ECO:0000259" key="2">
    <source>
        <dbReference type="Pfam" id="PF06916"/>
    </source>
</evidence>
<proteinExistence type="predicted"/>
<dbReference type="InterPro" id="IPR045866">
    <property type="entry name" value="FAM210A/B-like"/>
</dbReference>
<dbReference type="PANTHER" id="PTHR21377:SF18">
    <property type="entry name" value="DUF1279 DOMAIN-CONTAINING PROTEIN"/>
    <property type="match status" value="1"/>
</dbReference>
<dbReference type="InterPro" id="IPR009688">
    <property type="entry name" value="FAM210A/B-like_dom"/>
</dbReference>
<dbReference type="GO" id="GO:0005739">
    <property type="term" value="C:mitochondrion"/>
    <property type="evidence" value="ECO:0007669"/>
    <property type="project" value="TreeGrafter"/>
</dbReference>
<keyword evidence="1" id="KW-0472">Membrane</keyword>
<evidence type="ECO:0000313" key="3">
    <source>
        <dbReference type="EMBL" id="GHP05434.1"/>
    </source>
</evidence>
<feature type="transmembrane region" description="Helical" evidence="1">
    <location>
        <begin position="63"/>
        <end position="83"/>
    </location>
</feature>
<keyword evidence="4" id="KW-1185">Reference proteome</keyword>
<dbReference type="Pfam" id="PF06916">
    <property type="entry name" value="FAM210A-B_dom"/>
    <property type="match status" value="1"/>
</dbReference>
<dbReference type="EMBL" id="BNJQ01000010">
    <property type="protein sequence ID" value="GHP05434.1"/>
    <property type="molecule type" value="Genomic_DNA"/>
</dbReference>
<gene>
    <name evidence="3" type="ORF">PPROV_000418500</name>
</gene>
<name>A0A830HEG4_9CHLO</name>
<dbReference type="OrthoDB" id="426386at2759"/>
<comment type="caution">
    <text evidence="3">The sequence shown here is derived from an EMBL/GenBank/DDBJ whole genome shotgun (WGS) entry which is preliminary data.</text>
</comment>
<dbReference type="Proteomes" id="UP000660262">
    <property type="component" value="Unassembled WGS sequence"/>
</dbReference>
<evidence type="ECO:0000256" key="1">
    <source>
        <dbReference type="SAM" id="Phobius"/>
    </source>
</evidence>
<reference evidence="3" key="1">
    <citation type="submission" date="2020-10" db="EMBL/GenBank/DDBJ databases">
        <title>Unveiling of a novel bifunctional photoreceptor, Dualchrome1, isolated from a cosmopolitan green alga.</title>
        <authorList>
            <person name="Suzuki S."/>
            <person name="Kawachi M."/>
        </authorList>
    </citation>
    <scope>NUCLEOTIDE SEQUENCE</scope>
    <source>
        <strain evidence="3">NIES 2893</strain>
    </source>
</reference>
<keyword evidence="1" id="KW-1133">Transmembrane helix</keyword>
<keyword evidence="1" id="KW-0812">Transmembrane</keyword>
<sequence length="167" mass="17729">MGLPFLQGSSASHQHALRRSFAADAVTKQAAASSPEGANGGGGGGGVTQKIRYLWREYGVVGISTYAAIYVSTLATLYAAIIAEMRRVPEGGRSGVLDSIFGRLDKLLAPFPYIHKTLGLGKIQQMQKEHPRAAAFAMAWVLAKLTEPLRLALALAVVPRIASLVKV</sequence>
<organism evidence="3 4">
    <name type="scientific">Pycnococcus provasolii</name>
    <dbReference type="NCBI Taxonomy" id="41880"/>
    <lineage>
        <taxon>Eukaryota</taxon>
        <taxon>Viridiplantae</taxon>
        <taxon>Chlorophyta</taxon>
        <taxon>Pseudoscourfieldiophyceae</taxon>
        <taxon>Pseudoscourfieldiales</taxon>
        <taxon>Pycnococcaceae</taxon>
        <taxon>Pycnococcus</taxon>
    </lineage>
</organism>
<dbReference type="AlphaFoldDB" id="A0A830HEG4"/>
<protein>
    <recommendedName>
        <fullName evidence="2">DUF1279 domain-containing protein</fullName>
    </recommendedName>
</protein>
<accession>A0A830HEG4</accession>
<evidence type="ECO:0000313" key="4">
    <source>
        <dbReference type="Proteomes" id="UP000660262"/>
    </source>
</evidence>
<feature type="domain" description="DUF1279" evidence="2">
    <location>
        <begin position="49"/>
        <end position="159"/>
    </location>
</feature>
<dbReference type="PANTHER" id="PTHR21377">
    <property type="entry name" value="PROTEIN FAM210B, MITOCHONDRIAL"/>
    <property type="match status" value="1"/>
</dbReference>